<sequence length="50" mass="5546">MDEVIIHVAPVLVGDGFRLFAQKGMQPVRLDKTEVLEAGQIASMRFRFAG</sequence>
<comment type="caution">
    <text evidence="1">The sequence shown here is derived from an EMBL/GenBank/DDBJ whole genome shotgun (WGS) entry which is preliminary data.</text>
</comment>
<dbReference type="EMBL" id="JAOCZP010000017">
    <property type="protein sequence ID" value="MCT7378649.1"/>
    <property type="molecule type" value="Genomic_DNA"/>
</dbReference>
<organism evidence="1 2">
    <name type="scientific">Chelativorans salis</name>
    <dbReference type="NCBI Taxonomy" id="2978478"/>
    <lineage>
        <taxon>Bacteria</taxon>
        <taxon>Pseudomonadati</taxon>
        <taxon>Pseudomonadota</taxon>
        <taxon>Alphaproteobacteria</taxon>
        <taxon>Hyphomicrobiales</taxon>
        <taxon>Phyllobacteriaceae</taxon>
        <taxon>Chelativorans</taxon>
    </lineage>
</organism>
<proteinExistence type="predicted"/>
<evidence type="ECO:0000313" key="1">
    <source>
        <dbReference type="EMBL" id="MCT7378649.1"/>
    </source>
</evidence>
<name>A0ABT2LZK2_9HYPH</name>
<accession>A0ABT2LZK2</accession>
<dbReference type="Gene3D" id="3.40.430.10">
    <property type="entry name" value="Dihydrofolate Reductase, subunit A"/>
    <property type="match status" value="1"/>
</dbReference>
<evidence type="ECO:0000313" key="2">
    <source>
        <dbReference type="Proteomes" id="UP001320831"/>
    </source>
</evidence>
<dbReference type="InterPro" id="IPR024072">
    <property type="entry name" value="DHFR-like_dom_sf"/>
</dbReference>
<keyword evidence="2" id="KW-1185">Reference proteome</keyword>
<dbReference type="RefSeq" id="WP_260907689.1">
    <property type="nucleotide sequence ID" value="NZ_JAOCZP010000017.1"/>
</dbReference>
<protein>
    <submittedName>
        <fullName evidence="1">Dihydrofolate reductase family protein</fullName>
    </submittedName>
</protein>
<reference evidence="1 2" key="1">
    <citation type="submission" date="2022-09" db="EMBL/GenBank/DDBJ databases">
        <title>Chelativorans salina sp. nov., a novel slightly halophilic bacterium isolated from a saline lake sediment enrichment.</title>
        <authorList>
            <person name="Gao L."/>
            <person name="Fang B.-Z."/>
            <person name="Li W.-J."/>
        </authorList>
    </citation>
    <scope>NUCLEOTIDE SEQUENCE [LARGE SCALE GENOMIC DNA]</scope>
    <source>
        <strain evidence="1 2">EGI FJ00035</strain>
    </source>
</reference>
<gene>
    <name evidence="1" type="ORF">N5A92_26945</name>
</gene>
<dbReference type="Proteomes" id="UP001320831">
    <property type="component" value="Unassembled WGS sequence"/>
</dbReference>